<name>A0ABS2BGN2_9NEIS</name>
<reference evidence="1 2" key="1">
    <citation type="submission" date="2021-01" db="EMBL/GenBank/DDBJ databases">
        <title>Draft Genome Sequence and Polyhydroxyalkanoate Biosynthetic Potential of Jeongeupia naejangsanensis Type Strain DSM 24253.</title>
        <authorList>
            <person name="Turrini P."/>
            <person name="Artuso I."/>
            <person name="Lugli G.A."/>
            <person name="Frangipani E."/>
            <person name="Ventura M."/>
            <person name="Visca P."/>
        </authorList>
    </citation>
    <scope>NUCLEOTIDE SEQUENCE [LARGE SCALE GENOMIC DNA]</scope>
    <source>
        <strain evidence="1 2">DSM 24253</strain>
    </source>
</reference>
<protein>
    <submittedName>
        <fullName evidence="1">Uncharacterized protein</fullName>
    </submittedName>
</protein>
<keyword evidence="2" id="KW-1185">Reference proteome</keyword>
<sequence length="175" mass="20017">MKLPDDVRDRIRDLLWERANDLGWSGLPDAERSRCYEHWTRESAIGGTLGHYMDPRKVRVYIKDSLLKPYERARVSDSEQDILTVLDVDPTLEVVHRYIKPHGLHFISGQVVAWGKSRDWKLLLMALYERTALSSGASPFGAVLLESGNTADDSRRTLVRGAAMRLGLKRVEWID</sequence>
<evidence type="ECO:0000313" key="2">
    <source>
        <dbReference type="Proteomes" id="UP000809431"/>
    </source>
</evidence>
<dbReference type="Proteomes" id="UP000809431">
    <property type="component" value="Unassembled WGS sequence"/>
</dbReference>
<organism evidence="1 2">
    <name type="scientific">Jeongeupia naejangsanensis</name>
    <dbReference type="NCBI Taxonomy" id="613195"/>
    <lineage>
        <taxon>Bacteria</taxon>
        <taxon>Pseudomonadati</taxon>
        <taxon>Pseudomonadota</taxon>
        <taxon>Betaproteobacteria</taxon>
        <taxon>Neisseriales</taxon>
        <taxon>Chitinibacteraceae</taxon>
        <taxon>Jeongeupia</taxon>
    </lineage>
</organism>
<proteinExistence type="predicted"/>
<accession>A0ABS2BGN2</accession>
<gene>
    <name evidence="1" type="ORF">JMJ54_00280</name>
</gene>
<comment type="caution">
    <text evidence="1">The sequence shown here is derived from an EMBL/GenBank/DDBJ whole genome shotgun (WGS) entry which is preliminary data.</text>
</comment>
<dbReference type="EMBL" id="JAESND010000001">
    <property type="protein sequence ID" value="MBM3114248.1"/>
    <property type="molecule type" value="Genomic_DNA"/>
</dbReference>
<dbReference type="RefSeq" id="WP_203535955.1">
    <property type="nucleotide sequence ID" value="NZ_JAESND010000001.1"/>
</dbReference>
<evidence type="ECO:0000313" key="1">
    <source>
        <dbReference type="EMBL" id="MBM3114248.1"/>
    </source>
</evidence>